<feature type="transmembrane region" description="Helical" evidence="1">
    <location>
        <begin position="148"/>
        <end position="166"/>
    </location>
</feature>
<dbReference type="KEGG" id="din:Selin_2595"/>
<dbReference type="STRING" id="653733.Selin_2595"/>
<organism evidence="2 3">
    <name type="scientific">Desulfurispirillum indicum (strain ATCC BAA-1389 / DSM 22839 / S5)</name>
    <dbReference type="NCBI Taxonomy" id="653733"/>
    <lineage>
        <taxon>Bacteria</taxon>
        <taxon>Pseudomonadati</taxon>
        <taxon>Chrysiogenota</taxon>
        <taxon>Chrysiogenia</taxon>
        <taxon>Chrysiogenales</taxon>
        <taxon>Chrysiogenaceae</taxon>
        <taxon>Desulfurispirillum</taxon>
    </lineage>
</organism>
<keyword evidence="3" id="KW-1185">Reference proteome</keyword>
<keyword evidence="1" id="KW-1133">Transmembrane helix</keyword>
<feature type="transmembrane region" description="Helical" evidence="1">
    <location>
        <begin position="12"/>
        <end position="28"/>
    </location>
</feature>
<keyword evidence="1" id="KW-0812">Transmembrane</keyword>
<evidence type="ECO:0008006" key="4">
    <source>
        <dbReference type="Google" id="ProtNLM"/>
    </source>
</evidence>
<keyword evidence="1" id="KW-0472">Membrane</keyword>
<evidence type="ECO:0000313" key="2">
    <source>
        <dbReference type="EMBL" id="ADU67306.1"/>
    </source>
</evidence>
<dbReference type="Proteomes" id="UP000002572">
    <property type="component" value="Chromosome"/>
</dbReference>
<dbReference type="OrthoDB" id="9798408at2"/>
<name>E6W6H1_DESIS</name>
<evidence type="ECO:0000256" key="1">
    <source>
        <dbReference type="SAM" id="Phobius"/>
    </source>
</evidence>
<dbReference type="RefSeq" id="WP_013507175.1">
    <property type="nucleotide sequence ID" value="NC_014836.1"/>
</dbReference>
<feature type="transmembrane region" description="Helical" evidence="1">
    <location>
        <begin position="117"/>
        <end position="141"/>
    </location>
</feature>
<protein>
    <recommendedName>
        <fullName evidence="4">Permease</fullName>
    </recommendedName>
</protein>
<reference evidence="2 3" key="1">
    <citation type="submission" date="2010-12" db="EMBL/GenBank/DDBJ databases">
        <title>Complete sequence of Desulfurispirillum indicum S5.</title>
        <authorList>
            <consortium name="US DOE Joint Genome Institute"/>
            <person name="Lucas S."/>
            <person name="Copeland A."/>
            <person name="Lapidus A."/>
            <person name="Cheng J.-F."/>
            <person name="Goodwin L."/>
            <person name="Pitluck S."/>
            <person name="Chertkov O."/>
            <person name="Held B."/>
            <person name="Detter J.C."/>
            <person name="Han C."/>
            <person name="Tapia R."/>
            <person name="Land M."/>
            <person name="Hauser L."/>
            <person name="Kyrpides N."/>
            <person name="Ivanova N."/>
            <person name="Mikhailova N."/>
            <person name="Haggblom M."/>
            <person name="Rauschenbach I."/>
            <person name="Bini E."/>
            <person name="Woyke T."/>
        </authorList>
    </citation>
    <scope>NUCLEOTIDE SEQUENCE [LARGE SCALE GENOMIC DNA]</scope>
    <source>
        <strain evidence="3">ATCC BAA-1389 / DSM 22839 / S5</strain>
    </source>
</reference>
<feature type="transmembrane region" description="Helical" evidence="1">
    <location>
        <begin position="78"/>
        <end position="105"/>
    </location>
</feature>
<evidence type="ECO:0000313" key="3">
    <source>
        <dbReference type="Proteomes" id="UP000002572"/>
    </source>
</evidence>
<proteinExistence type="predicted"/>
<dbReference type="InParanoid" id="E6W6H1"/>
<feature type="transmembrane region" description="Helical" evidence="1">
    <location>
        <begin position="48"/>
        <end position="66"/>
    </location>
</feature>
<dbReference type="AlphaFoldDB" id="E6W6H1"/>
<dbReference type="HOGENOM" id="CLU_101297_0_1_0"/>
<dbReference type="EMBL" id="CP002432">
    <property type="protein sequence ID" value="ADU67306.1"/>
    <property type="molecule type" value="Genomic_DNA"/>
</dbReference>
<sequence>MSAYLAQHRRSLGVILLFILGVGLSHLLDWNSGVQIGLSFGDSLLEVLSVLPAVFILIGLMDVWIPRDFVQRHTGQDAGLISMLWMVLLAMFQAGPLYVAFPIVYLMWKKGTSVRNIFVYIGAFSTMKLPMLGFEITFLGLQFTIVRSLVTLPVFIVIAIIMDRWFRESFTVLEGGGKK</sequence>
<gene>
    <name evidence="2" type="ordered locus">Selin_2595</name>
</gene>
<dbReference type="eggNOG" id="COG0701">
    <property type="taxonomic scope" value="Bacteria"/>
</dbReference>
<accession>E6W6H1</accession>